<dbReference type="Gene3D" id="3.30.420.10">
    <property type="entry name" value="Ribonuclease H-like superfamily/Ribonuclease H"/>
    <property type="match status" value="1"/>
</dbReference>
<evidence type="ECO:0000259" key="3">
    <source>
        <dbReference type="Pfam" id="PF01612"/>
    </source>
</evidence>
<dbReference type="SUPFAM" id="SSF53098">
    <property type="entry name" value="Ribonuclease H-like"/>
    <property type="match status" value="1"/>
</dbReference>
<reference evidence="4 5" key="1">
    <citation type="journal article" date="2021" name="Comput. Struct. Biotechnol. J.">
        <title>De novo genome assembly of the potent medicinal plant Rehmannia glutinosa using nanopore technology.</title>
        <authorList>
            <person name="Ma L."/>
            <person name="Dong C."/>
            <person name="Song C."/>
            <person name="Wang X."/>
            <person name="Zheng X."/>
            <person name="Niu Y."/>
            <person name="Chen S."/>
            <person name="Feng W."/>
        </authorList>
    </citation>
    <scope>NUCLEOTIDE SEQUENCE [LARGE SCALE GENOMIC DNA]</scope>
    <source>
        <strain evidence="4">DH-2019</strain>
    </source>
</reference>
<evidence type="ECO:0000256" key="2">
    <source>
        <dbReference type="ARBA" id="ARBA00022801"/>
    </source>
</evidence>
<dbReference type="PANTHER" id="PTHR13620">
    <property type="entry name" value="3-5 EXONUCLEASE"/>
    <property type="match status" value="1"/>
</dbReference>
<dbReference type="PANTHER" id="PTHR13620:SF59">
    <property type="entry name" value="POLYNUCLEOTIDYL TRANSFERASE, RIBONUCLEASE H-LIKE SUPERFAMILY PROTEIN"/>
    <property type="match status" value="1"/>
</dbReference>
<dbReference type="InterPro" id="IPR051132">
    <property type="entry name" value="3-5_Exonuclease_domain"/>
</dbReference>
<name>A0ABR0VRZ3_REHGL</name>
<sequence>MENNPVRIHSNRSPNPAKQKNYTVICHSHRVFTIVTARPAVVRKWIHRICNRHRHQLRHGRLVVGVGVQWAQWISNPPATLQICVGHRCLIFQLEYADNSPTVLRLFLFDARINFVGVWNYRDGDMLWDSRHRLEIRRLVDMRAVASDLRGCSRNISMERLADEILGMEGVEKEYVGRSDWDQEWLSEEQVKYACVDAFLSFLMAIELQVWDWG</sequence>
<evidence type="ECO:0000256" key="1">
    <source>
        <dbReference type="ARBA" id="ARBA00022722"/>
    </source>
</evidence>
<feature type="domain" description="3'-5' exonuclease" evidence="3">
    <location>
        <begin position="82"/>
        <end position="202"/>
    </location>
</feature>
<comment type="caution">
    <text evidence="4">The sequence shown here is derived from an EMBL/GenBank/DDBJ whole genome shotgun (WGS) entry which is preliminary data.</text>
</comment>
<gene>
    <name evidence="4" type="ORF">DH2020_029295</name>
</gene>
<keyword evidence="2" id="KW-0378">Hydrolase</keyword>
<dbReference type="InterPro" id="IPR036397">
    <property type="entry name" value="RNaseH_sf"/>
</dbReference>
<keyword evidence="5" id="KW-1185">Reference proteome</keyword>
<protein>
    <recommendedName>
        <fullName evidence="3">3'-5' exonuclease domain-containing protein</fullName>
    </recommendedName>
</protein>
<dbReference type="InterPro" id="IPR002562">
    <property type="entry name" value="3'-5'_exonuclease_dom"/>
</dbReference>
<organism evidence="4 5">
    <name type="scientific">Rehmannia glutinosa</name>
    <name type="common">Chinese foxglove</name>
    <dbReference type="NCBI Taxonomy" id="99300"/>
    <lineage>
        <taxon>Eukaryota</taxon>
        <taxon>Viridiplantae</taxon>
        <taxon>Streptophyta</taxon>
        <taxon>Embryophyta</taxon>
        <taxon>Tracheophyta</taxon>
        <taxon>Spermatophyta</taxon>
        <taxon>Magnoliopsida</taxon>
        <taxon>eudicotyledons</taxon>
        <taxon>Gunneridae</taxon>
        <taxon>Pentapetalae</taxon>
        <taxon>asterids</taxon>
        <taxon>lamiids</taxon>
        <taxon>Lamiales</taxon>
        <taxon>Orobanchaceae</taxon>
        <taxon>Rehmannieae</taxon>
        <taxon>Rehmannia</taxon>
    </lineage>
</organism>
<evidence type="ECO:0000313" key="5">
    <source>
        <dbReference type="Proteomes" id="UP001318860"/>
    </source>
</evidence>
<dbReference type="CDD" id="cd06141">
    <property type="entry name" value="WRN_exo"/>
    <property type="match status" value="1"/>
</dbReference>
<keyword evidence="1" id="KW-0540">Nuclease</keyword>
<dbReference type="EMBL" id="JABTTQ020000994">
    <property type="protein sequence ID" value="KAK6136961.1"/>
    <property type="molecule type" value="Genomic_DNA"/>
</dbReference>
<evidence type="ECO:0000313" key="4">
    <source>
        <dbReference type="EMBL" id="KAK6136961.1"/>
    </source>
</evidence>
<dbReference type="Pfam" id="PF01612">
    <property type="entry name" value="DNA_pol_A_exo1"/>
    <property type="match status" value="1"/>
</dbReference>
<accession>A0ABR0VRZ3</accession>
<dbReference type="Proteomes" id="UP001318860">
    <property type="component" value="Unassembled WGS sequence"/>
</dbReference>
<proteinExistence type="predicted"/>
<dbReference type="InterPro" id="IPR012337">
    <property type="entry name" value="RNaseH-like_sf"/>
</dbReference>